<accession>A0A974W8H3</accession>
<organism evidence="4 5">
    <name type="scientific">Rhodococcus pseudokoreensis</name>
    <dbReference type="NCBI Taxonomy" id="2811421"/>
    <lineage>
        <taxon>Bacteria</taxon>
        <taxon>Bacillati</taxon>
        <taxon>Actinomycetota</taxon>
        <taxon>Actinomycetes</taxon>
        <taxon>Mycobacteriales</taxon>
        <taxon>Nocardiaceae</taxon>
        <taxon>Rhodococcus</taxon>
    </lineage>
</organism>
<evidence type="ECO:0000256" key="1">
    <source>
        <dbReference type="SAM" id="MobiDB-lite"/>
    </source>
</evidence>
<name>A0A974W8H3_9NOCA</name>
<dbReference type="RefSeq" id="WP_206009066.1">
    <property type="nucleotide sequence ID" value="NZ_CP070619.1"/>
</dbReference>
<dbReference type="InterPro" id="IPR042099">
    <property type="entry name" value="ANL_N_sf"/>
</dbReference>
<dbReference type="PROSITE" id="PS00455">
    <property type="entry name" value="AMP_BINDING"/>
    <property type="match status" value="1"/>
</dbReference>
<dbReference type="InterPro" id="IPR000873">
    <property type="entry name" value="AMP-dep_synth/lig_dom"/>
</dbReference>
<evidence type="ECO:0000313" key="5">
    <source>
        <dbReference type="Proteomes" id="UP000662986"/>
    </source>
</evidence>
<feature type="region of interest" description="Disordered" evidence="1">
    <location>
        <begin position="1"/>
        <end position="22"/>
    </location>
</feature>
<dbReference type="GO" id="GO:0016874">
    <property type="term" value="F:ligase activity"/>
    <property type="evidence" value="ECO:0007669"/>
    <property type="project" value="UniProtKB-KW"/>
</dbReference>
<evidence type="ECO:0000259" key="3">
    <source>
        <dbReference type="Pfam" id="PF13193"/>
    </source>
</evidence>
<dbReference type="Pfam" id="PF13193">
    <property type="entry name" value="AMP-binding_C"/>
    <property type="match status" value="1"/>
</dbReference>
<dbReference type="Pfam" id="PF00501">
    <property type="entry name" value="AMP-binding"/>
    <property type="match status" value="1"/>
</dbReference>
<dbReference type="Proteomes" id="UP000662986">
    <property type="component" value="Chromosome"/>
</dbReference>
<reference evidence="4 5" key="2">
    <citation type="journal article" date="2022" name="Arch. Microbiol.">
        <title>Rhodococcus pseudokoreensis sp. nov. isolated from the rhizosphere of young M26 apple rootstocks.</title>
        <authorList>
            <person name="Kampfer P."/>
            <person name="Glaeser S.P."/>
            <person name="Blom J."/>
            <person name="Wolf J."/>
            <person name="Benning S."/>
            <person name="Schloter M."/>
            <person name="Neumann-Schaal M."/>
        </authorList>
    </citation>
    <scope>NUCLEOTIDE SEQUENCE [LARGE SCALE GENOMIC DNA]</scope>
    <source>
        <strain evidence="4 5">R79</strain>
    </source>
</reference>
<dbReference type="EMBL" id="CP070619">
    <property type="protein sequence ID" value="QSE92602.1"/>
    <property type="molecule type" value="Genomic_DNA"/>
</dbReference>
<dbReference type="InterPro" id="IPR025110">
    <property type="entry name" value="AMP-bd_C"/>
</dbReference>
<dbReference type="PANTHER" id="PTHR43201">
    <property type="entry name" value="ACYL-COA SYNTHETASE"/>
    <property type="match status" value="1"/>
</dbReference>
<evidence type="ECO:0000259" key="2">
    <source>
        <dbReference type="Pfam" id="PF00501"/>
    </source>
</evidence>
<evidence type="ECO:0000313" key="4">
    <source>
        <dbReference type="EMBL" id="QSE92602.1"/>
    </source>
</evidence>
<feature type="domain" description="AMP-binding enzyme C-terminal" evidence="3">
    <location>
        <begin position="455"/>
        <end position="530"/>
    </location>
</feature>
<keyword evidence="4" id="KW-0436">Ligase</keyword>
<sequence>MTTPSTTVDAHTDPADPAADGFRWSRETTDDLVHGRPCRVYRHRRTAVAQLLLDARHWGNRTHVVQGERRLSFTEHEHAVARIAEHFRTLGVGKGDHVALFARNHAECTMAFWAAHCLGAVVDLCNAWWSAAELEGALDTVRPVVIVHDEDTADRVPTGITGVGVADLGELLRGDTAPDLPLPDVAEDDPALVLFTSGSTGAAKGVLLSQRSVVGNIHNLLLATHRLPGELDRHGSGSVNLVTVPLFHLAGVQVMTAALVTGARMVYQDGRFDPAEVLRLIEREQVTTWGAVPAMVTRVMEHDTFAAANTSSVRSIPLGGSASTPAFRRTVQERFPNLKGGGAGSMYGLTEAGGLLAMGTSREITERPGCVGKLLPPIEVTIANPDADGNGEILVNCPGLMSGYVDPDLDSLVDADGWLHTGDLGRLDDDNYLYLSGRSKDIIIRGGENISCAHVAAALTTHPAVAEAIVVALPHAELGEQVAAAVTIRRGIPVSTDDLRAHAAQTLGRFQIPTRWWLRNDMLPTSASGKVIRRNVEAMWLERGATDLIEIDN</sequence>
<dbReference type="Gene3D" id="3.30.300.30">
    <property type="match status" value="1"/>
</dbReference>
<dbReference type="SUPFAM" id="SSF56801">
    <property type="entry name" value="Acetyl-CoA synthetase-like"/>
    <property type="match status" value="1"/>
</dbReference>
<dbReference type="PANTHER" id="PTHR43201:SF32">
    <property type="entry name" value="2-SUCCINYLBENZOATE--COA LIGASE, CHLOROPLASTIC_PEROXISOMAL"/>
    <property type="match status" value="1"/>
</dbReference>
<dbReference type="InterPro" id="IPR045851">
    <property type="entry name" value="AMP-bd_C_sf"/>
</dbReference>
<gene>
    <name evidence="4" type="ORF">JWS13_30325</name>
</gene>
<proteinExistence type="predicted"/>
<keyword evidence="5" id="KW-1185">Reference proteome</keyword>
<dbReference type="Gene3D" id="3.40.50.12780">
    <property type="entry name" value="N-terminal domain of ligase-like"/>
    <property type="match status" value="1"/>
</dbReference>
<reference evidence="4 5" key="1">
    <citation type="journal article" date="2021" name="Microbiol. Resour. Announc.">
        <title>Complete Genome Sequences of Two Rhodococcus sp. Strains with Large and Linear Chromosomes, Isolated from Apple Rhizosphere.</title>
        <authorList>
            <person name="Benning S."/>
            <person name="Brugnone N."/>
            <person name="Siani R."/>
            <person name="Kublik S."/>
            <person name="Schloter M."/>
            <person name="Rad V."/>
        </authorList>
    </citation>
    <scope>NUCLEOTIDE SEQUENCE [LARGE SCALE GENOMIC DNA]</scope>
    <source>
        <strain evidence="4 5">R79</strain>
    </source>
</reference>
<feature type="domain" description="AMP-dependent synthetase/ligase" evidence="2">
    <location>
        <begin position="55"/>
        <end position="404"/>
    </location>
</feature>
<protein>
    <submittedName>
        <fullName evidence="4">Acyl--CoA ligase</fullName>
    </submittedName>
</protein>
<dbReference type="InterPro" id="IPR020845">
    <property type="entry name" value="AMP-binding_CS"/>
</dbReference>